<dbReference type="InterPro" id="IPR008928">
    <property type="entry name" value="6-hairpin_glycosidase_sf"/>
</dbReference>
<dbReference type="EMBL" id="SGPL01000559">
    <property type="protein sequence ID" value="THH10640.1"/>
    <property type="molecule type" value="Genomic_DNA"/>
</dbReference>
<evidence type="ECO:0008006" key="8">
    <source>
        <dbReference type="Google" id="ProtNLM"/>
    </source>
</evidence>
<feature type="transmembrane region" description="Helical" evidence="1">
    <location>
        <begin position="708"/>
        <end position="731"/>
    </location>
</feature>
<feature type="chain" id="PRO_5020526001" description="Alpha-L-rhamnosidase six-hairpin glycosidase domain-containing protein" evidence="2">
    <location>
        <begin position="18"/>
        <end position="952"/>
    </location>
</feature>
<protein>
    <recommendedName>
        <fullName evidence="8">Alpha-L-rhamnosidase six-hairpin glycosidase domain-containing protein</fullName>
    </recommendedName>
</protein>
<feature type="domain" description="Alpha-L-rhamnosidase C-terminal" evidence="4">
    <location>
        <begin position="585"/>
        <end position="645"/>
    </location>
</feature>
<dbReference type="Pfam" id="PF17389">
    <property type="entry name" value="Bac_rhamnosid6H"/>
    <property type="match status" value="1"/>
</dbReference>
<organism evidence="6 7">
    <name type="scientific">Bondarzewia mesenterica</name>
    <dbReference type="NCBI Taxonomy" id="1095465"/>
    <lineage>
        <taxon>Eukaryota</taxon>
        <taxon>Fungi</taxon>
        <taxon>Dikarya</taxon>
        <taxon>Basidiomycota</taxon>
        <taxon>Agaricomycotina</taxon>
        <taxon>Agaricomycetes</taxon>
        <taxon>Russulales</taxon>
        <taxon>Bondarzewiaceae</taxon>
        <taxon>Bondarzewia</taxon>
    </lineage>
</organism>
<dbReference type="InterPro" id="IPR035398">
    <property type="entry name" value="Bac_rhamnosid_C"/>
</dbReference>
<evidence type="ECO:0000313" key="6">
    <source>
        <dbReference type="EMBL" id="THH10640.1"/>
    </source>
</evidence>
<feature type="transmembrane region" description="Helical" evidence="1">
    <location>
        <begin position="874"/>
        <end position="895"/>
    </location>
</feature>
<feature type="transmembrane region" description="Helical" evidence="1">
    <location>
        <begin position="841"/>
        <end position="862"/>
    </location>
</feature>
<accession>A0A4S4LKY7</accession>
<evidence type="ECO:0000256" key="2">
    <source>
        <dbReference type="SAM" id="SignalP"/>
    </source>
</evidence>
<dbReference type="Proteomes" id="UP000310158">
    <property type="component" value="Unassembled WGS sequence"/>
</dbReference>
<keyword evidence="1" id="KW-0472">Membrane</keyword>
<dbReference type="PANTHER" id="PTHR34987">
    <property type="entry name" value="C, PUTATIVE (AFU_ORTHOLOGUE AFUA_3G02880)-RELATED"/>
    <property type="match status" value="1"/>
</dbReference>
<keyword evidence="1" id="KW-1133">Transmembrane helix</keyword>
<dbReference type="AlphaFoldDB" id="A0A4S4LKY7"/>
<evidence type="ECO:0000259" key="3">
    <source>
        <dbReference type="Pfam" id="PF17389"/>
    </source>
</evidence>
<evidence type="ECO:0000313" key="7">
    <source>
        <dbReference type="Proteomes" id="UP000310158"/>
    </source>
</evidence>
<dbReference type="Gene3D" id="1.50.10.10">
    <property type="match status" value="1"/>
</dbReference>
<feature type="transmembrane region" description="Helical" evidence="1">
    <location>
        <begin position="806"/>
        <end position="829"/>
    </location>
</feature>
<evidence type="ECO:0000259" key="5">
    <source>
        <dbReference type="Pfam" id="PF20152"/>
    </source>
</evidence>
<dbReference type="SUPFAM" id="SSF48208">
    <property type="entry name" value="Six-hairpin glycosidases"/>
    <property type="match status" value="1"/>
</dbReference>
<keyword evidence="7" id="KW-1185">Reference proteome</keyword>
<dbReference type="InterPro" id="IPR035396">
    <property type="entry name" value="Bac_rhamnosid6H"/>
</dbReference>
<feature type="signal peptide" evidence="2">
    <location>
        <begin position="1"/>
        <end position="17"/>
    </location>
</feature>
<dbReference type="Pfam" id="PF17390">
    <property type="entry name" value="Bac_rhamnosid_C"/>
    <property type="match status" value="1"/>
</dbReference>
<keyword evidence="2" id="KW-0732">Signal</keyword>
<dbReference type="OrthoDB" id="10036721at2759"/>
<keyword evidence="1" id="KW-0812">Transmembrane</keyword>
<comment type="caution">
    <text evidence="6">The sequence shown here is derived from an EMBL/GenBank/DDBJ whole genome shotgun (WGS) entry which is preliminary data.</text>
</comment>
<dbReference type="Pfam" id="PF20152">
    <property type="entry name" value="DUF6534"/>
    <property type="match status" value="1"/>
</dbReference>
<sequence length="952" mass="104435">MLSLAVNLLALSTVVRSSAPHGPWDEFNFAPTSRTVYPAVVRYVEGSVQAANNLVANQGSATLAVNGSWVALDFGKEVGGLISLNFEDVSSTSSIALSFTESPSFISPLTSDDSTNSSPNMSYDGVLHVPSPLPSGYWVQPAARLRGGFRFLTIVLNSNDPVTISNVSCSLSFMPHFDNLRKYSGYFYAMDPAFRDQNFLTKIWYSGAYTVQTNTVPLHTGRQVPVVKSPGWQNNATLGVAGPIIVDGAKRDRAVWPGDMGVSVPTQFVSTNDLLPTKNALSTMFVAQNPTTGALPESGPPLSQQGSDTYHAWTLIGLHNYFLYSGDVDWLQTVWVNYTKAVAFLENKVDNSGLMNVTGLRDWGRQGGGGHNAEELAGYLNETDLSAGWSRNASALKTIYNEVFWMPELGMYRDNISTTLCPQDANSMAILYNLTTSEDQAASISAGLEKNWNDIGAVAPELPDNISPFIGSLEVSAPISVRSMKSRDRVVYIQLSAHFQSGNDARAMDLLRREWGYMLYTNLSVQSTLLEGYTGNGSLLYRSYQGYSYDAAYTSHSHGWSTGPTNALSFYVLGLIVTAPQGSMWSIAPHLSGLSAAEGGYETPMGWFGAKWTSSAKMFTLSIDVPAGTQGVVKLPVNGHTMVDERSVTADEHRSLELKGVRKKSLSNEFLRKVSLLWVLDALQLFLISHALYYFLVSHFNQADVLEVSIWSLNLEIGVSVVITFIVRSFFTVRLWHLSEKNKVLVVLIIILSLAQVGEYDSLQVARSSVVDQYSPVTLEGLGLAMCALTFVVMRFDRLPTFMAPLSVQMAAAVAADVMITGPLVYYLNRNRTGFRKTNSLINRLILWSVNTALLTGVFELLQLLTWVTMTDTLVFLGFHLVLGKLYTNSMLAMLNGRKSLRANFENQIVDTSTLRIAPQTGAEQTTEIVLDSQVSFTTPSESKARIHRFPI</sequence>
<dbReference type="GO" id="GO:0003824">
    <property type="term" value="F:catalytic activity"/>
    <property type="evidence" value="ECO:0007669"/>
    <property type="project" value="UniProtKB-ARBA"/>
</dbReference>
<name>A0A4S4LKY7_9AGAM</name>
<reference evidence="6 7" key="1">
    <citation type="submission" date="2019-02" db="EMBL/GenBank/DDBJ databases">
        <title>Genome sequencing of the rare red list fungi Bondarzewia mesenterica.</title>
        <authorList>
            <person name="Buettner E."/>
            <person name="Kellner H."/>
        </authorList>
    </citation>
    <scope>NUCLEOTIDE SEQUENCE [LARGE SCALE GENOMIC DNA]</scope>
    <source>
        <strain evidence="6 7">DSM 108281</strain>
    </source>
</reference>
<dbReference type="Gene3D" id="2.60.420.10">
    <property type="entry name" value="Maltose phosphorylase, domain 3"/>
    <property type="match status" value="1"/>
</dbReference>
<feature type="domain" description="DUF6534" evidence="5">
    <location>
        <begin position="813"/>
        <end position="900"/>
    </location>
</feature>
<feature type="domain" description="Alpha-L-rhamnosidase six-hairpin glycosidase" evidence="3">
    <location>
        <begin position="244"/>
        <end position="366"/>
    </location>
</feature>
<dbReference type="PANTHER" id="PTHR34987:SF5">
    <property type="entry name" value="ALPHA-RHAMNOSIDASE"/>
    <property type="match status" value="1"/>
</dbReference>
<dbReference type="GO" id="GO:0005975">
    <property type="term" value="P:carbohydrate metabolic process"/>
    <property type="evidence" value="ECO:0007669"/>
    <property type="project" value="InterPro"/>
</dbReference>
<dbReference type="InterPro" id="IPR045339">
    <property type="entry name" value="DUF6534"/>
</dbReference>
<gene>
    <name evidence="6" type="ORF">EW146_g8311</name>
</gene>
<evidence type="ECO:0000256" key="1">
    <source>
        <dbReference type="SAM" id="Phobius"/>
    </source>
</evidence>
<dbReference type="InterPro" id="IPR012341">
    <property type="entry name" value="6hp_glycosidase-like_sf"/>
</dbReference>
<proteinExistence type="predicted"/>
<evidence type="ECO:0000259" key="4">
    <source>
        <dbReference type="Pfam" id="PF17390"/>
    </source>
</evidence>
<feature type="transmembrane region" description="Helical" evidence="1">
    <location>
        <begin position="676"/>
        <end position="696"/>
    </location>
</feature>